<proteinExistence type="predicted"/>
<evidence type="ECO:0000313" key="2">
    <source>
        <dbReference type="Proteomes" id="UP000234681"/>
    </source>
</evidence>
<protein>
    <submittedName>
        <fullName evidence="1">RCG56582</fullName>
    </submittedName>
</protein>
<gene>
    <name evidence="1" type="ORF">rCG_56582</name>
</gene>
<sequence length="48" mass="5471">MEVAVIKCLFPMTTHSDQSLLKDLPEYTNCPGGMTLWSRKNKFLKGIQ</sequence>
<name>A6KEQ8_RAT</name>
<accession>A6KEQ8</accession>
<evidence type="ECO:0000313" key="1">
    <source>
        <dbReference type="EMBL" id="EDL84159.1"/>
    </source>
</evidence>
<dbReference type="EMBL" id="CH474041">
    <property type="protein sequence ID" value="EDL84159.1"/>
    <property type="molecule type" value="Genomic_DNA"/>
</dbReference>
<dbReference type="Proteomes" id="UP000234681">
    <property type="component" value="Chromosome 8"/>
</dbReference>
<reference evidence="2" key="1">
    <citation type="submission" date="2005-09" db="EMBL/GenBank/DDBJ databases">
        <authorList>
            <person name="Mural R.J."/>
            <person name="Li P.W."/>
            <person name="Adams M.D."/>
            <person name="Amanatides P.G."/>
            <person name="Baden-Tillson H."/>
            <person name="Barnstead M."/>
            <person name="Chin S.H."/>
            <person name="Dew I."/>
            <person name="Evans C.A."/>
            <person name="Ferriera S."/>
            <person name="Flanigan M."/>
            <person name="Fosler C."/>
            <person name="Glodek A."/>
            <person name="Gu Z."/>
            <person name="Holt R.A."/>
            <person name="Jennings D."/>
            <person name="Kraft C.L."/>
            <person name="Lu F."/>
            <person name="Nguyen T."/>
            <person name="Nusskern D.R."/>
            <person name="Pfannkoch C.M."/>
            <person name="Sitter C."/>
            <person name="Sutton G.G."/>
            <person name="Venter J.C."/>
            <person name="Wang Z."/>
            <person name="Woodage T."/>
            <person name="Zheng X.H."/>
            <person name="Zhong F."/>
        </authorList>
    </citation>
    <scope>NUCLEOTIDE SEQUENCE [LARGE SCALE GENOMIC DNA]</scope>
    <source>
        <strain>BN</strain>
        <strain evidence="2">Sprague-Dawley</strain>
    </source>
</reference>
<dbReference type="AlphaFoldDB" id="A6KEQ8"/>
<organism evidence="1 2">
    <name type="scientific">Rattus norvegicus</name>
    <name type="common">Rat</name>
    <dbReference type="NCBI Taxonomy" id="10116"/>
    <lineage>
        <taxon>Eukaryota</taxon>
        <taxon>Metazoa</taxon>
        <taxon>Chordata</taxon>
        <taxon>Craniata</taxon>
        <taxon>Vertebrata</taxon>
        <taxon>Euteleostomi</taxon>
        <taxon>Mammalia</taxon>
        <taxon>Eutheria</taxon>
        <taxon>Euarchontoglires</taxon>
        <taxon>Glires</taxon>
        <taxon>Rodentia</taxon>
        <taxon>Myomorpha</taxon>
        <taxon>Muroidea</taxon>
        <taxon>Muridae</taxon>
        <taxon>Murinae</taxon>
        <taxon>Rattus</taxon>
    </lineage>
</organism>